<dbReference type="EMBL" id="LBVC01000036">
    <property type="protein sequence ID" value="KKQ77661.1"/>
    <property type="molecule type" value="Genomic_DNA"/>
</dbReference>
<gene>
    <name evidence="1" type="ORF">US99_C0036G0006</name>
</gene>
<accession>A0A0G0NKR1</accession>
<name>A0A0G0NKR1_9BACT</name>
<sequence length="597" mass="65129">MQLKIAQVVGLNTDQKAAQVVSQVQDSENAFLALLQLTSDDAFTKGRQALSELADFYFDFEGSPAQKLTATFAEGVKKFSEEGEWDLCLAGVSGKVLYLTGQGQVEVFLKREDKLSPLLATASEGQLISGFLEDGDKLLLVSRSLSNFLGEDLDKSLDLSKDLWEEEISSKVGGAEAGEGGMAGLFVQVDQEAKIEEENEAVFPSLQEEKVIASRTKAILLGLIRVFPKFFPKSGRGRLILALILILIIGTGAGLKYKSSKDAQKQAIFVQILQSAKDDFDAAKGLSSLNPAEAKNKLESAKASIDKALALKKDDQEAQSLKKQIEEQSASVLEQQKVADFPLFLDLDLIKKDFKAQKMSLSAGKILVLDSFQYSLAVIDPVKKSNQILAGKSQLGEVSLASLNGSMAFSYSLDKGLVRTDTANQKQTQVAKADDGLGSILDMSGFAGNVYLLDGSGQIWKYLPTADSYSDKREYLSKNTKADFTNALRMQIESSVYVLKQGGEIIRFTKGEKDNFSYSGLPSPVKDPKSFFVSSDTDNLYLLDSGNSRLLVLTKLGAYKVQYQSERLGGFSDLVVDEKGKKVYLLDGSKIYTMDLK</sequence>
<evidence type="ECO:0000313" key="2">
    <source>
        <dbReference type="Proteomes" id="UP000034324"/>
    </source>
</evidence>
<dbReference type="Proteomes" id="UP000034324">
    <property type="component" value="Unassembled WGS sequence"/>
</dbReference>
<dbReference type="AlphaFoldDB" id="A0A0G0NKR1"/>
<dbReference type="Gene3D" id="2.120.10.30">
    <property type="entry name" value="TolB, C-terminal domain"/>
    <property type="match status" value="1"/>
</dbReference>
<comment type="caution">
    <text evidence="1">The sequence shown here is derived from an EMBL/GenBank/DDBJ whole genome shotgun (WGS) entry which is preliminary data.</text>
</comment>
<proteinExistence type="predicted"/>
<reference evidence="1 2" key="1">
    <citation type="journal article" date="2015" name="Nature">
        <title>rRNA introns, odd ribosomes, and small enigmatic genomes across a large radiation of phyla.</title>
        <authorList>
            <person name="Brown C.T."/>
            <person name="Hug L.A."/>
            <person name="Thomas B.C."/>
            <person name="Sharon I."/>
            <person name="Castelle C.J."/>
            <person name="Singh A."/>
            <person name="Wilkins M.J."/>
            <person name="Williams K.H."/>
            <person name="Banfield J.F."/>
        </authorList>
    </citation>
    <scope>NUCLEOTIDE SEQUENCE [LARGE SCALE GENOMIC DNA]</scope>
</reference>
<dbReference type="InterPro" id="IPR011042">
    <property type="entry name" value="6-blade_b-propeller_TolB-like"/>
</dbReference>
<protein>
    <submittedName>
        <fullName evidence="1">Uncharacterized protein</fullName>
    </submittedName>
</protein>
<organism evidence="1 2">
    <name type="scientific">Candidatus Daviesbacteria bacterium GW2011_GWF2_38_6</name>
    <dbReference type="NCBI Taxonomy" id="1618432"/>
    <lineage>
        <taxon>Bacteria</taxon>
        <taxon>Candidatus Daviesiibacteriota</taxon>
    </lineage>
</organism>
<evidence type="ECO:0000313" key="1">
    <source>
        <dbReference type="EMBL" id="KKQ77661.1"/>
    </source>
</evidence>
<dbReference type="PATRIC" id="fig|1618432.3.peg.509"/>
<dbReference type="SUPFAM" id="SSF101898">
    <property type="entry name" value="NHL repeat"/>
    <property type="match status" value="1"/>
</dbReference>